<protein>
    <submittedName>
        <fullName evidence="1">Uncharacterized protein</fullName>
    </submittedName>
</protein>
<dbReference type="EnsemblPlants" id="AVESA.00010b.r2.UnG1463080.1">
    <property type="protein sequence ID" value="AVESA.00010b.r2.UnG1463080.1.CDS.1"/>
    <property type="gene ID" value="AVESA.00010b.r2.UnG1463080"/>
</dbReference>
<organism evidence="1 2">
    <name type="scientific">Avena sativa</name>
    <name type="common">Oat</name>
    <dbReference type="NCBI Taxonomy" id="4498"/>
    <lineage>
        <taxon>Eukaryota</taxon>
        <taxon>Viridiplantae</taxon>
        <taxon>Streptophyta</taxon>
        <taxon>Embryophyta</taxon>
        <taxon>Tracheophyta</taxon>
        <taxon>Spermatophyta</taxon>
        <taxon>Magnoliopsida</taxon>
        <taxon>Liliopsida</taxon>
        <taxon>Poales</taxon>
        <taxon>Poaceae</taxon>
        <taxon>BOP clade</taxon>
        <taxon>Pooideae</taxon>
        <taxon>Poodae</taxon>
        <taxon>Poeae</taxon>
        <taxon>Poeae Chloroplast Group 1 (Aveneae type)</taxon>
        <taxon>Aveninae</taxon>
        <taxon>Avena</taxon>
    </lineage>
</organism>
<sequence>MAAPPPSAVDGYDVDLSLSLAHMPPLSSSSSSSSSAPSAAAASGVGNGANGGGGGVRLFPCLFCNKKFLKSQALGGHQNAHKKERNVGWNAHLYTTPINAAAADAAMPTHHQMYPIQVSHSCHHQGYYPGQVADGWWRDGDGGEKQQQTRKVDLNLRL</sequence>
<name>A0ACD6AUI5_AVESA</name>
<evidence type="ECO:0000313" key="1">
    <source>
        <dbReference type="EnsemblPlants" id="AVESA.00010b.r2.UnG1463080.1.CDS.1"/>
    </source>
</evidence>
<accession>A0ACD6AUI5</accession>
<dbReference type="Proteomes" id="UP001732700">
    <property type="component" value="Unassembled WGS sequence"/>
</dbReference>
<keyword evidence="2" id="KW-1185">Reference proteome</keyword>
<evidence type="ECO:0000313" key="2">
    <source>
        <dbReference type="Proteomes" id="UP001732700"/>
    </source>
</evidence>
<proteinExistence type="predicted"/>
<reference evidence="1" key="1">
    <citation type="submission" date="2025-09" db="UniProtKB">
        <authorList>
            <consortium name="EnsemblPlants"/>
        </authorList>
    </citation>
    <scope>IDENTIFICATION</scope>
</reference>